<evidence type="ECO:0000256" key="1">
    <source>
        <dbReference type="SAM" id="MobiDB-lite"/>
    </source>
</evidence>
<dbReference type="EMBL" id="MU825404">
    <property type="protein sequence ID" value="KAJ7391782.1"/>
    <property type="molecule type" value="Genomic_DNA"/>
</dbReference>
<feature type="region of interest" description="Disordered" evidence="1">
    <location>
        <begin position="113"/>
        <end position="162"/>
    </location>
</feature>
<gene>
    <name evidence="2" type="ORF">OS493_016069</name>
</gene>
<evidence type="ECO:0000313" key="3">
    <source>
        <dbReference type="Proteomes" id="UP001163046"/>
    </source>
</evidence>
<organism evidence="2 3">
    <name type="scientific">Desmophyllum pertusum</name>
    <dbReference type="NCBI Taxonomy" id="174260"/>
    <lineage>
        <taxon>Eukaryota</taxon>
        <taxon>Metazoa</taxon>
        <taxon>Cnidaria</taxon>
        <taxon>Anthozoa</taxon>
        <taxon>Hexacorallia</taxon>
        <taxon>Scleractinia</taxon>
        <taxon>Caryophylliina</taxon>
        <taxon>Caryophylliidae</taxon>
        <taxon>Desmophyllum</taxon>
    </lineage>
</organism>
<evidence type="ECO:0000313" key="2">
    <source>
        <dbReference type="EMBL" id="KAJ7391782.1"/>
    </source>
</evidence>
<name>A0A9X0D900_9CNID</name>
<accession>A0A9X0D900</accession>
<feature type="compositionally biased region" description="Acidic residues" evidence="1">
    <location>
        <begin position="126"/>
        <end position="140"/>
    </location>
</feature>
<reference evidence="2" key="1">
    <citation type="submission" date="2023-01" db="EMBL/GenBank/DDBJ databases">
        <title>Genome assembly of the deep-sea coral Lophelia pertusa.</title>
        <authorList>
            <person name="Herrera S."/>
            <person name="Cordes E."/>
        </authorList>
    </citation>
    <scope>NUCLEOTIDE SEQUENCE</scope>
    <source>
        <strain evidence="2">USNM1676648</strain>
        <tissue evidence="2">Polyp</tissue>
    </source>
</reference>
<comment type="caution">
    <text evidence="2">The sequence shown here is derived from an EMBL/GenBank/DDBJ whole genome shotgun (WGS) entry which is preliminary data.</text>
</comment>
<keyword evidence="3" id="KW-1185">Reference proteome</keyword>
<dbReference type="Gene3D" id="3.30.200.20">
    <property type="entry name" value="Phosphorylase Kinase, domain 1"/>
    <property type="match status" value="1"/>
</dbReference>
<dbReference type="Proteomes" id="UP001163046">
    <property type="component" value="Unassembled WGS sequence"/>
</dbReference>
<protein>
    <submittedName>
        <fullName evidence="2">Uncharacterized protein</fullName>
    </submittedName>
</protein>
<sequence length="232" mass="25144">MHLLEEALVVAISYVLICARVWCFAIKKIPVQMFDSTEIETWDSVSGLYGAVKYQQAVIIFMDHMIACEEAEKYPDDDNSLSSYMSGATESLGLSVNPSSSSSAAGQWTNELGNVIHDDGRNDDNNNVDDDYDDDDDDDNGGSGSGDNDDDGEDNDNDSSIGELDVHGAEAAIWNFGEGPWQGLLDHGKNKATKLSLLIYHAFSVMLLQQDLFSLFGMYFSATPLCVGGGGV</sequence>
<proteinExistence type="predicted"/>
<dbReference type="AlphaFoldDB" id="A0A9X0D900"/>
<feature type="compositionally biased region" description="Acidic residues" evidence="1">
    <location>
        <begin position="147"/>
        <end position="157"/>
    </location>
</feature>